<dbReference type="InterPro" id="IPR050204">
    <property type="entry name" value="AraC_XylS_family_regulators"/>
</dbReference>
<reference evidence="5 6" key="1">
    <citation type="submission" date="2022-03" db="EMBL/GenBank/DDBJ databases">
        <title>Mucilaginibacter sp. isolated from the gut of Protaetia brevitarsis seulensis larvae.</title>
        <authorList>
            <person name="Won M."/>
            <person name="Kim S.-J."/>
            <person name="Kwon S.-W."/>
        </authorList>
    </citation>
    <scope>NUCLEOTIDE SEQUENCE [LARGE SCALE GENOMIC DNA]</scope>
    <source>
        <strain evidence="5 6">CFWR-12</strain>
    </source>
</reference>
<dbReference type="RefSeq" id="WP_243556189.1">
    <property type="nucleotide sequence ID" value="NZ_CP094528.1"/>
</dbReference>
<dbReference type="SMART" id="SM00342">
    <property type="entry name" value="HTH_ARAC"/>
    <property type="match status" value="1"/>
</dbReference>
<evidence type="ECO:0000313" key="6">
    <source>
        <dbReference type="Proteomes" id="UP000832097"/>
    </source>
</evidence>
<dbReference type="EMBL" id="CP094528">
    <property type="protein sequence ID" value="UOE44400.1"/>
    <property type="molecule type" value="Genomic_DNA"/>
</dbReference>
<dbReference type="InterPro" id="IPR037923">
    <property type="entry name" value="HTH-like"/>
</dbReference>
<dbReference type="Gene3D" id="1.10.10.60">
    <property type="entry name" value="Homeodomain-like"/>
    <property type="match status" value="1"/>
</dbReference>
<keyword evidence="1" id="KW-0805">Transcription regulation</keyword>
<accession>A0ABY4BYZ7</accession>
<gene>
    <name evidence="5" type="ORF">MTO99_00985</name>
</gene>
<feature type="domain" description="HTH araC/xylS-type" evidence="4">
    <location>
        <begin position="219"/>
        <end position="320"/>
    </location>
</feature>
<name>A0ABY4BYZ7_9MICO</name>
<evidence type="ECO:0000256" key="1">
    <source>
        <dbReference type="ARBA" id="ARBA00023015"/>
    </source>
</evidence>
<proteinExistence type="predicted"/>
<dbReference type="PANTHER" id="PTHR46796">
    <property type="entry name" value="HTH-TYPE TRANSCRIPTIONAL ACTIVATOR RHAS-RELATED"/>
    <property type="match status" value="1"/>
</dbReference>
<dbReference type="PROSITE" id="PS01124">
    <property type="entry name" value="HTH_ARAC_FAMILY_2"/>
    <property type="match status" value="1"/>
</dbReference>
<dbReference type="SUPFAM" id="SSF51215">
    <property type="entry name" value="Regulatory protein AraC"/>
    <property type="match status" value="1"/>
</dbReference>
<dbReference type="InterPro" id="IPR009057">
    <property type="entry name" value="Homeodomain-like_sf"/>
</dbReference>
<dbReference type="Proteomes" id="UP000832097">
    <property type="component" value="Chromosome"/>
</dbReference>
<evidence type="ECO:0000256" key="3">
    <source>
        <dbReference type="ARBA" id="ARBA00023163"/>
    </source>
</evidence>
<evidence type="ECO:0000259" key="4">
    <source>
        <dbReference type="PROSITE" id="PS01124"/>
    </source>
</evidence>
<evidence type="ECO:0000313" key="5">
    <source>
        <dbReference type="EMBL" id="UOE44400.1"/>
    </source>
</evidence>
<dbReference type="PANTHER" id="PTHR46796:SF6">
    <property type="entry name" value="ARAC SUBFAMILY"/>
    <property type="match status" value="1"/>
</dbReference>
<dbReference type="SUPFAM" id="SSF46689">
    <property type="entry name" value="Homeodomain-like"/>
    <property type="match status" value="1"/>
</dbReference>
<dbReference type="InterPro" id="IPR018060">
    <property type="entry name" value="HTH_AraC"/>
</dbReference>
<keyword evidence="2" id="KW-0238">DNA-binding</keyword>
<dbReference type="InterPro" id="IPR035418">
    <property type="entry name" value="AraC-bd_2"/>
</dbReference>
<evidence type="ECO:0000256" key="2">
    <source>
        <dbReference type="ARBA" id="ARBA00023125"/>
    </source>
</evidence>
<dbReference type="Pfam" id="PF14525">
    <property type="entry name" value="AraC_binding_2"/>
    <property type="match status" value="1"/>
</dbReference>
<keyword evidence="3" id="KW-0804">Transcription</keyword>
<organism evidence="5 6">
    <name type="scientific">Agromyces larvae</name>
    <dbReference type="NCBI Taxonomy" id="2929802"/>
    <lineage>
        <taxon>Bacteria</taxon>
        <taxon>Bacillati</taxon>
        <taxon>Actinomycetota</taxon>
        <taxon>Actinomycetes</taxon>
        <taxon>Micrococcales</taxon>
        <taxon>Microbacteriaceae</taxon>
        <taxon>Agromyces</taxon>
    </lineage>
</organism>
<protein>
    <submittedName>
        <fullName evidence="5">Helix-turn-helix domain-containing protein</fullName>
    </submittedName>
</protein>
<keyword evidence="6" id="KW-1185">Reference proteome</keyword>
<sequence length="321" mass="34764">MHPTPTSPSTSPSAPASLEPLDFPAFRTAVSESFVPLKVTSDRPDPFSGSIRHAEADAVHFSIVSATEHAVERTPQLIAADPRRYYKLGLQLAGTGLLVQGGRETLLQPGSIAIYETDRPYSLAFDGDSRTLVVMFPSRLVDLPQQAVAELTATPLGTAGGMGGLVGAFLANLADRFDLVSGISGERIGRNAVDLVVTMLSNELAAGRVEVNPRQRLFAEITRFIDDRLRTGGLDPVSIAAAHYISPRHLHALFHENGTTVSTWVRRRRLEECRVRLADPAFAGRSISSIAADWGFADGAHFSRVFRAEFGRSPSDVRARH</sequence>
<dbReference type="InterPro" id="IPR020449">
    <property type="entry name" value="Tscrpt_reg_AraC-type_HTH"/>
</dbReference>
<dbReference type="Pfam" id="PF12833">
    <property type="entry name" value="HTH_18"/>
    <property type="match status" value="1"/>
</dbReference>
<dbReference type="PRINTS" id="PR00032">
    <property type="entry name" value="HTHARAC"/>
</dbReference>